<evidence type="ECO:0000259" key="2">
    <source>
        <dbReference type="Pfam" id="PF22013"/>
    </source>
</evidence>
<protein>
    <submittedName>
        <fullName evidence="3">Class I SAM-dependent methyltransferase</fullName>
    </submittedName>
</protein>
<organism evidence="3 4">
    <name type="scientific">Costertonia aggregata</name>
    <dbReference type="NCBI Taxonomy" id="343403"/>
    <lineage>
        <taxon>Bacteria</taxon>
        <taxon>Pseudomonadati</taxon>
        <taxon>Bacteroidota</taxon>
        <taxon>Flavobacteriia</taxon>
        <taxon>Flavobacteriales</taxon>
        <taxon>Flavobacteriaceae</taxon>
        <taxon>Costertonia</taxon>
    </lineage>
</organism>
<dbReference type="Gene3D" id="1.10.10.1110">
    <property type="entry name" value="Methyltransferase PG1098, N-terminal domain"/>
    <property type="match status" value="1"/>
</dbReference>
<feature type="domain" description="THUMP-like" evidence="1">
    <location>
        <begin position="322"/>
        <end position="391"/>
    </location>
</feature>
<dbReference type="SUPFAM" id="SSF53335">
    <property type="entry name" value="S-adenosyl-L-methionine-dependent methyltransferases"/>
    <property type="match status" value="1"/>
</dbReference>
<name>A0A7H9AT58_9FLAO</name>
<keyword evidence="3" id="KW-0808">Transferase</keyword>
<dbReference type="CDD" id="cd02440">
    <property type="entry name" value="AdoMet_MTases"/>
    <property type="match status" value="1"/>
</dbReference>
<keyword evidence="4" id="KW-1185">Reference proteome</keyword>
<proteinExistence type="predicted"/>
<dbReference type="AlphaFoldDB" id="A0A7H9AT58"/>
<accession>A0A7H9AT58</accession>
<dbReference type="GO" id="GO:0008168">
    <property type="term" value="F:methyltransferase activity"/>
    <property type="evidence" value="ECO:0007669"/>
    <property type="project" value="UniProtKB-KW"/>
</dbReference>
<gene>
    <name evidence="3" type="ORF">HYG79_15305</name>
</gene>
<dbReference type="KEGG" id="cagg:HYG79_15305"/>
<dbReference type="InterPro" id="IPR054168">
    <property type="entry name" value="PG_1098_Fer"/>
</dbReference>
<feature type="domain" description="PG-1098 ferredoxin-like" evidence="2">
    <location>
        <begin position="279"/>
        <end position="321"/>
    </location>
</feature>
<dbReference type="InterPro" id="IPR041497">
    <property type="entry name" value="Thump-like"/>
</dbReference>
<reference evidence="3 4" key="1">
    <citation type="journal article" date="2006" name="Int. J. Syst. Evol. Microbiol.">
        <title>Costertonia aggregata gen. nov., sp. nov., a mesophilic marine bacterium of the family Flavobacteriaceae, isolated from a mature biofilm.</title>
        <authorList>
            <person name="Kwon K.K."/>
            <person name="Lee Y.K."/>
            <person name="Lee H.K."/>
        </authorList>
    </citation>
    <scope>NUCLEOTIDE SEQUENCE [LARGE SCALE GENOMIC DNA]</scope>
    <source>
        <strain evidence="3 4">KCCM 42265</strain>
    </source>
</reference>
<dbReference type="Gene3D" id="3.40.50.150">
    <property type="entry name" value="Vaccinia Virus protein VP39"/>
    <property type="match status" value="1"/>
</dbReference>
<dbReference type="Proteomes" id="UP000509302">
    <property type="component" value="Chromosome"/>
</dbReference>
<dbReference type="EMBL" id="CP058595">
    <property type="protein sequence ID" value="QLG46658.1"/>
    <property type="molecule type" value="Genomic_DNA"/>
</dbReference>
<evidence type="ECO:0000313" key="4">
    <source>
        <dbReference type="Proteomes" id="UP000509302"/>
    </source>
</evidence>
<keyword evidence="3" id="KW-0489">Methyltransferase</keyword>
<dbReference type="Pfam" id="PF22013">
    <property type="entry name" value="PG_1098_Fer"/>
    <property type="match status" value="1"/>
</dbReference>
<dbReference type="Pfam" id="PF18096">
    <property type="entry name" value="Thump_like"/>
    <property type="match status" value="1"/>
</dbReference>
<sequence>MNKNILKTGVQQFINKNWNTDTMAVLFKKSIFDGVANKEIVQQLESKKKCKNKLPTWFNTKGIYYPKKIHIEQTSSEITAKYKASLVDGASLLDFTGGLGVDSYFFSKKIDSITHLEINDELSSIAAYNFNVLKQGNITTICENGISYLQASKKEFDVIYLDPSRRNKAEQKVFLLSDCMPNVPRYLELLFKSSETILVKTSPLLDFSNGIQELKYVKQIHVVAIENEVKELLWLLEKGFTDDILIKTINIKKNENEAFDFKFLEENKATTRFDTPLKYLYEPNAAILKSGAFRLLGEKLNLSKLHEHTHLYTSVVALHFPGRCFNIVQTVPYNKKAIKTLGLKKANITTRNFPESVLEIRKKSKIKDGGFDYLFFCTNKENNLIVIHCRKN</sequence>
<dbReference type="GO" id="GO:0032259">
    <property type="term" value="P:methylation"/>
    <property type="evidence" value="ECO:0007669"/>
    <property type="project" value="UniProtKB-KW"/>
</dbReference>
<evidence type="ECO:0000313" key="3">
    <source>
        <dbReference type="EMBL" id="QLG46658.1"/>
    </source>
</evidence>
<evidence type="ECO:0000259" key="1">
    <source>
        <dbReference type="Pfam" id="PF18096"/>
    </source>
</evidence>
<dbReference type="InterPro" id="IPR029063">
    <property type="entry name" value="SAM-dependent_MTases_sf"/>
</dbReference>